<reference evidence="2" key="1">
    <citation type="submission" date="2018-08" db="EMBL/GenBank/DDBJ databases">
        <authorList>
            <person name="Rodrigo-Torres L."/>
            <person name="Arahal R. D."/>
            <person name="Lucena T."/>
        </authorList>
    </citation>
    <scope>NUCLEOTIDE SEQUENCE [LARGE SCALE GENOMIC DNA]</scope>
    <source>
        <strain evidence="2">CECT 7235</strain>
    </source>
</reference>
<accession>A0A3B0MSX5</accession>
<sequence>MIKVEAFAPKPFDEHIKQALKFLGCFGRISESQSYSKDWIGFDCVKIYGLQKSLVVPHRLW</sequence>
<keyword evidence="2" id="KW-1185">Reference proteome</keyword>
<dbReference type="AlphaFoldDB" id="A0A3B0MSX5"/>
<dbReference type="EMBL" id="UIHC01000173">
    <property type="protein sequence ID" value="SUZ34147.1"/>
    <property type="molecule type" value="Genomic_DNA"/>
</dbReference>
<dbReference type="Proteomes" id="UP000272908">
    <property type="component" value="Unassembled WGS sequence"/>
</dbReference>
<name>A0A3B0MSX5_9RHOB</name>
<evidence type="ECO:0000313" key="1">
    <source>
        <dbReference type="EMBL" id="SUZ34147.1"/>
    </source>
</evidence>
<evidence type="ECO:0000313" key="2">
    <source>
        <dbReference type="Proteomes" id="UP000272908"/>
    </source>
</evidence>
<protein>
    <submittedName>
        <fullName evidence="1">Uncharacterized protein</fullName>
    </submittedName>
</protein>
<organism evidence="1 2">
    <name type="scientific">Roseinatronobacter ekhonensis</name>
    <dbReference type="NCBI Taxonomy" id="254356"/>
    <lineage>
        <taxon>Bacteria</taxon>
        <taxon>Pseudomonadati</taxon>
        <taxon>Pseudomonadota</taxon>
        <taxon>Alphaproteobacteria</taxon>
        <taxon>Rhodobacterales</taxon>
        <taxon>Paracoccaceae</taxon>
        <taxon>Roseinatronobacter</taxon>
    </lineage>
</organism>
<proteinExistence type="predicted"/>
<gene>
    <name evidence="1" type="ORF">ROE7235_03930</name>
</gene>